<protein>
    <submittedName>
        <fullName evidence="1">Esterase/lipase</fullName>
    </submittedName>
</protein>
<dbReference type="AlphaFoldDB" id="G4QDT7"/>
<dbReference type="GO" id="GO:0006508">
    <property type="term" value="P:proteolysis"/>
    <property type="evidence" value="ECO:0007669"/>
    <property type="project" value="InterPro"/>
</dbReference>
<dbReference type="KEGG" id="gni:GNIT_3021"/>
<proteinExistence type="predicted"/>
<dbReference type="InterPro" id="IPR029058">
    <property type="entry name" value="AB_hydrolase_fold"/>
</dbReference>
<gene>
    <name evidence="1" type="ordered locus">GNIT_3021</name>
</gene>
<evidence type="ECO:0000313" key="1">
    <source>
        <dbReference type="EMBL" id="AEP31117.1"/>
    </source>
</evidence>
<organism evidence="1 2">
    <name type="scientific">Glaciecola nitratireducens (strain JCM 12485 / KCTC 12276 / FR1064)</name>
    <dbReference type="NCBI Taxonomy" id="1085623"/>
    <lineage>
        <taxon>Bacteria</taxon>
        <taxon>Pseudomonadati</taxon>
        <taxon>Pseudomonadota</taxon>
        <taxon>Gammaproteobacteria</taxon>
        <taxon>Alteromonadales</taxon>
        <taxon>Alteromonadaceae</taxon>
        <taxon>Brumicola</taxon>
    </lineage>
</organism>
<evidence type="ECO:0000313" key="2">
    <source>
        <dbReference type="Proteomes" id="UP000009282"/>
    </source>
</evidence>
<dbReference type="Gene3D" id="3.40.50.1820">
    <property type="entry name" value="alpha/beta hydrolase"/>
    <property type="match status" value="1"/>
</dbReference>
<dbReference type="Proteomes" id="UP000009282">
    <property type="component" value="Chromosome"/>
</dbReference>
<accession>G4QDT7</accession>
<sequence>MFGTSVASAAPPPKYFVDEAELPFEAKSNATAYWGVHARAGYRIEVPDNWNGDLVMWAHGFRGTGLELTVDNHPLRDLLISQGYAWAASSYDRNDYDITSGVQSTHALLKRFNGIVSKPNKVYMTGASMGGHITAVAIEQYPNTFDGALPVCGAIGDYALFDYFLDFNLAAQQLGTGNSGFPVVDAEYIGVTVPAIKAGLGAVPGSWPFILNAQGQQHKDLVEQRSGGERPNFDEAFAFWNSIPSATGGGNFLFELGLGDGSLPRAPGAATQNINTIYQFDNDPSLTAAEQDLNDNIARVAAAPQTRRSNGLAQVPRISGDINIPVLTLHNLGDLFVPVLNEVVYAENVRAKGKSNLLVQRAVRGVLHCDFTPAEFSRAFIDLVQWVELGDKPQGDDFLDPAAVADPEFGCAFTDGPHTFGTACP</sequence>
<dbReference type="SUPFAM" id="SSF53474">
    <property type="entry name" value="alpha/beta-Hydrolases"/>
    <property type="match status" value="1"/>
</dbReference>
<dbReference type="EMBL" id="CP003060">
    <property type="protein sequence ID" value="AEP31117.1"/>
    <property type="molecule type" value="Genomic_DNA"/>
</dbReference>
<keyword evidence="2" id="KW-1185">Reference proteome</keyword>
<reference evidence="1 2" key="1">
    <citation type="journal article" date="2011" name="J. Bacteriol.">
        <title>Complete genome sequence of seawater bacterium Glaciecola nitratireducens FR1064T.</title>
        <authorList>
            <person name="Bian F."/>
            <person name="Qin Q.L."/>
            <person name="Xie B.B."/>
            <person name="Shu Y.L."/>
            <person name="Zhang X.Y."/>
            <person name="Yu Y."/>
            <person name="Chen B."/>
            <person name="Chen X.L."/>
            <person name="Zhou B.C."/>
            <person name="Zhang Y.Z."/>
        </authorList>
    </citation>
    <scope>NUCLEOTIDE SEQUENCE [LARGE SCALE GENOMIC DNA]</scope>
    <source>
        <strain evidence="2">JCM 12485 / KCTC 12276 / FR1064</strain>
    </source>
</reference>
<name>G4QDT7_GLANF</name>
<dbReference type="GO" id="GO:0008236">
    <property type="term" value="F:serine-type peptidase activity"/>
    <property type="evidence" value="ECO:0007669"/>
    <property type="project" value="InterPro"/>
</dbReference>
<dbReference type="HOGENOM" id="CLU_042159_0_0_6"/>
<dbReference type="eggNOG" id="COG1073">
    <property type="taxonomic scope" value="Bacteria"/>
</dbReference>